<keyword evidence="8" id="KW-0067">ATP-binding</keyword>
<evidence type="ECO:0000256" key="2">
    <source>
        <dbReference type="ARBA" id="ARBA00009046"/>
    </source>
</evidence>
<evidence type="ECO:0000313" key="12">
    <source>
        <dbReference type="EMBL" id="EGE48063.1"/>
    </source>
</evidence>
<dbReference type="InterPro" id="IPR006483">
    <property type="entry name" value="CRISPR-assoc_Cas3_HD"/>
</dbReference>
<dbReference type="SUPFAM" id="SSF109604">
    <property type="entry name" value="HD-domain/PDEase-like"/>
    <property type="match status" value="1"/>
</dbReference>
<dbReference type="CDD" id="cd09641">
    <property type="entry name" value="Cas3''_I"/>
    <property type="match status" value="1"/>
</dbReference>
<dbReference type="NCBIfam" id="TIGR01587">
    <property type="entry name" value="cas3_core"/>
    <property type="match status" value="1"/>
</dbReference>
<comment type="similarity">
    <text evidence="2">In the central section; belongs to the CRISPR-associated helicase Cas3 family.</text>
</comment>
<dbReference type="InterPro" id="IPR054712">
    <property type="entry name" value="Cas3-like_dom"/>
</dbReference>
<evidence type="ECO:0000256" key="6">
    <source>
        <dbReference type="ARBA" id="ARBA00022801"/>
    </source>
</evidence>
<dbReference type="InterPro" id="IPR027417">
    <property type="entry name" value="P-loop_NTPase"/>
</dbReference>
<dbReference type="Proteomes" id="UP000018454">
    <property type="component" value="Unassembled WGS sequence"/>
</dbReference>
<dbReference type="EMBL" id="AEUP01000023">
    <property type="protein sequence ID" value="EGE48063.1"/>
    <property type="molecule type" value="Genomic_DNA"/>
</dbReference>
<dbReference type="NCBIfam" id="TIGR01596">
    <property type="entry name" value="cas3_HD"/>
    <property type="match status" value="1"/>
</dbReference>
<evidence type="ECO:0000259" key="11">
    <source>
        <dbReference type="PROSITE" id="PS51643"/>
    </source>
</evidence>
<dbReference type="GO" id="GO:0046872">
    <property type="term" value="F:metal ion binding"/>
    <property type="evidence" value="ECO:0007669"/>
    <property type="project" value="UniProtKB-KW"/>
</dbReference>
<evidence type="ECO:0000256" key="4">
    <source>
        <dbReference type="ARBA" id="ARBA00022723"/>
    </source>
</evidence>
<dbReference type="Gene3D" id="3.40.50.300">
    <property type="entry name" value="P-loop containing nucleotide triphosphate hydrolases"/>
    <property type="match status" value="2"/>
</dbReference>
<dbReference type="Pfam" id="PF22590">
    <property type="entry name" value="Cas3-like_C_2"/>
    <property type="match status" value="1"/>
</dbReference>
<evidence type="ECO:0000256" key="3">
    <source>
        <dbReference type="ARBA" id="ARBA00022722"/>
    </source>
</evidence>
<dbReference type="GO" id="GO:0004518">
    <property type="term" value="F:nuclease activity"/>
    <property type="evidence" value="ECO:0007669"/>
    <property type="project" value="UniProtKB-KW"/>
</dbReference>
<dbReference type="PROSITE" id="PS51192">
    <property type="entry name" value="HELICASE_ATP_BIND_1"/>
    <property type="match status" value="1"/>
</dbReference>
<feature type="domain" description="HD Cas3-type" evidence="11">
    <location>
        <begin position="35"/>
        <end position="210"/>
    </location>
</feature>
<keyword evidence="3" id="KW-0540">Nuclease</keyword>
<dbReference type="GO" id="GO:0051607">
    <property type="term" value="P:defense response to virus"/>
    <property type="evidence" value="ECO:0007669"/>
    <property type="project" value="UniProtKB-KW"/>
</dbReference>
<evidence type="ECO:0000256" key="7">
    <source>
        <dbReference type="ARBA" id="ARBA00022806"/>
    </source>
</evidence>
<accession>F1YT39</accession>
<keyword evidence="7" id="KW-0347">Helicase</keyword>
<evidence type="ECO:0000313" key="13">
    <source>
        <dbReference type="Proteomes" id="UP000018454"/>
    </source>
</evidence>
<proteinExistence type="inferred from homology"/>
<protein>
    <recommendedName>
        <fullName evidence="14">CRISPR-associated helicase Cas3</fullName>
    </recommendedName>
</protein>
<keyword evidence="6" id="KW-0378">Hydrolase</keyword>
<sequence length="820" mass="91594">MCAMPANKTTPYVEYAQDRKEYRMLYAHSLPETPDKKGWEPLLEHLECVARCAARFASPFGCAVLAEAAGLLHDLGKASEEYQDYISKQAAKGPDHSTAGAREAVARYGKIWGRLIAFVVAGHHAGLTNAFQSERWSPTPLNERLDPTSRIIPDYSRWSSLGLKLPEQADLKPTRIFQPAPDYPGFREFFLTHMLFSALADADCLETERFYAEAAGLPLPARGGQITRKHLENLRAEMAARCNQATPLNRLRAEILEHAVGKASLAPGLFTLTVPTGGGKTLTSLSFALEHALKHGLRRVIYVIPYTSILEQTAEIFRDVLKSPDDILEHHSGFEWEKRAPDAERDSEHEGREGLDKLRRDAENWDAPIIVTTSVQFFESLFAAKKSRLRKLHNIAQSVVVLDEVQTLPVSLLRPCMAALDELARNYGTSLVLCTATQPALRKCDAALPALENGPAQGFDIDQQRELAPDPERLYATLKRVTVEWLDQPVTDEEIAARFSDCPQMLCIVNTRAHAQELFETINNLPGARHLTTLMCPMHRRQVLAEIRQDLQQKKPVRLVSTSLIEAGVDVDFPEVWRAAAGLSSVAQAAGRCNREGRLDGLGRTVVFESLDARKTVDQDEGNSSSQKKNLRILRSMLPFWQATRTIRRKGVDPLSLKGMHLYYQELYFNQGYEALDAATLPSGKSGKAGEKYPILPAVQRTASGMNLPFATIASAFRMIDTALAPVIIQWDEDAAQVVKQLQFMPYPTPRILRILQHYSVPVPPDVRMKLVMAGVCTLLHPEVFGDRFVVLEQNNDLYSAQTGLRLDDPTWRSEESNIF</sequence>
<evidence type="ECO:0000256" key="9">
    <source>
        <dbReference type="ARBA" id="ARBA00023118"/>
    </source>
</evidence>
<dbReference type="CDD" id="cd17930">
    <property type="entry name" value="DEXHc_cas3"/>
    <property type="match status" value="1"/>
</dbReference>
<name>F1YT39_9PROT</name>
<evidence type="ECO:0000256" key="1">
    <source>
        <dbReference type="ARBA" id="ARBA00006847"/>
    </source>
</evidence>
<evidence type="ECO:0000256" key="8">
    <source>
        <dbReference type="ARBA" id="ARBA00022840"/>
    </source>
</evidence>
<dbReference type="InterPro" id="IPR006474">
    <property type="entry name" value="Helicase_Cas3_CRISPR-ass_core"/>
</dbReference>
<dbReference type="AlphaFoldDB" id="F1YT39"/>
<dbReference type="InterPro" id="IPR006674">
    <property type="entry name" value="HD_domain"/>
</dbReference>
<dbReference type="GO" id="GO:0005524">
    <property type="term" value="F:ATP binding"/>
    <property type="evidence" value="ECO:0007669"/>
    <property type="project" value="UniProtKB-KW"/>
</dbReference>
<dbReference type="GO" id="GO:0016787">
    <property type="term" value="F:hydrolase activity"/>
    <property type="evidence" value="ECO:0007669"/>
    <property type="project" value="UniProtKB-KW"/>
</dbReference>
<dbReference type="SMART" id="SM00487">
    <property type="entry name" value="DEXDc"/>
    <property type="match status" value="1"/>
</dbReference>
<dbReference type="GO" id="GO:0004386">
    <property type="term" value="F:helicase activity"/>
    <property type="evidence" value="ECO:0007669"/>
    <property type="project" value="UniProtKB-KW"/>
</dbReference>
<comment type="similarity">
    <text evidence="1">In the N-terminal section; belongs to the CRISPR-associated nuclease Cas3-HD family.</text>
</comment>
<dbReference type="InterPro" id="IPR014001">
    <property type="entry name" value="Helicase_ATP-bd"/>
</dbReference>
<keyword evidence="4" id="KW-0479">Metal-binding</keyword>
<keyword evidence="9" id="KW-0051">Antiviral defense</keyword>
<gene>
    <name evidence="12" type="ORF">APO_1099</name>
</gene>
<dbReference type="Gene3D" id="1.10.3210.30">
    <property type="match status" value="1"/>
</dbReference>
<dbReference type="Pfam" id="PF00270">
    <property type="entry name" value="DEAD"/>
    <property type="match status" value="1"/>
</dbReference>
<evidence type="ECO:0000256" key="5">
    <source>
        <dbReference type="ARBA" id="ARBA00022741"/>
    </source>
</evidence>
<dbReference type="PROSITE" id="PS51643">
    <property type="entry name" value="HD_CAS3"/>
    <property type="match status" value="1"/>
</dbReference>
<dbReference type="GO" id="GO:0003676">
    <property type="term" value="F:nucleic acid binding"/>
    <property type="evidence" value="ECO:0007669"/>
    <property type="project" value="InterPro"/>
</dbReference>
<evidence type="ECO:0008006" key="14">
    <source>
        <dbReference type="Google" id="ProtNLM"/>
    </source>
</evidence>
<organism evidence="12 13">
    <name type="scientific">Acetobacter pomorum DM001</name>
    <dbReference type="NCBI Taxonomy" id="945681"/>
    <lineage>
        <taxon>Bacteria</taxon>
        <taxon>Pseudomonadati</taxon>
        <taxon>Pseudomonadota</taxon>
        <taxon>Alphaproteobacteria</taxon>
        <taxon>Acetobacterales</taxon>
        <taxon>Acetobacteraceae</taxon>
        <taxon>Acetobacter</taxon>
    </lineage>
</organism>
<evidence type="ECO:0000259" key="10">
    <source>
        <dbReference type="PROSITE" id="PS51192"/>
    </source>
</evidence>
<dbReference type="SUPFAM" id="SSF52540">
    <property type="entry name" value="P-loop containing nucleoside triphosphate hydrolases"/>
    <property type="match status" value="1"/>
</dbReference>
<dbReference type="InterPro" id="IPR011545">
    <property type="entry name" value="DEAD/DEAH_box_helicase_dom"/>
</dbReference>
<dbReference type="InterPro" id="IPR038257">
    <property type="entry name" value="CRISPR-assoc_Cas3_HD_sf"/>
</dbReference>
<dbReference type="Pfam" id="PF01966">
    <property type="entry name" value="HD"/>
    <property type="match status" value="1"/>
</dbReference>
<feature type="domain" description="Helicase ATP-binding" evidence="10">
    <location>
        <begin position="261"/>
        <end position="456"/>
    </location>
</feature>
<reference evidence="12 13" key="1">
    <citation type="journal article" date="2011" name="Science">
        <title>Drosophila microbiome modulates host developmental and metabolic homeostasis via insulin signaling.</title>
        <authorList>
            <person name="Shin S.C."/>
            <person name="Kim S.H."/>
            <person name="You H."/>
            <person name="Kim B."/>
            <person name="Kim A.C."/>
            <person name="Lee K.A."/>
            <person name="Yoon J.H."/>
            <person name="Ryu J.H."/>
            <person name="Lee W.J."/>
        </authorList>
    </citation>
    <scope>NUCLEOTIDE SEQUENCE [LARGE SCALE GENOMIC DNA]</scope>
    <source>
        <strain evidence="12 13">DM001</strain>
    </source>
</reference>
<keyword evidence="5" id="KW-0547">Nucleotide-binding</keyword>
<comment type="caution">
    <text evidence="12">The sequence shown here is derived from an EMBL/GenBank/DDBJ whole genome shotgun (WGS) entry which is preliminary data.</text>
</comment>